<name>A0A4Y2K1Y9_ARAVE</name>
<accession>A0A4Y2K1Y9</accession>
<dbReference type="Proteomes" id="UP000499080">
    <property type="component" value="Unassembled WGS sequence"/>
</dbReference>
<proteinExistence type="predicted"/>
<gene>
    <name evidence="1" type="ORF">AVEN_107769_1</name>
</gene>
<dbReference type="EMBL" id="BGPR01004100">
    <property type="protein sequence ID" value="GBM95905.1"/>
    <property type="molecule type" value="Genomic_DNA"/>
</dbReference>
<protein>
    <submittedName>
        <fullName evidence="1">Uncharacterized protein</fullName>
    </submittedName>
</protein>
<organism evidence="1 2">
    <name type="scientific">Araneus ventricosus</name>
    <name type="common">Orbweaver spider</name>
    <name type="synonym">Epeira ventricosa</name>
    <dbReference type="NCBI Taxonomy" id="182803"/>
    <lineage>
        <taxon>Eukaryota</taxon>
        <taxon>Metazoa</taxon>
        <taxon>Ecdysozoa</taxon>
        <taxon>Arthropoda</taxon>
        <taxon>Chelicerata</taxon>
        <taxon>Arachnida</taxon>
        <taxon>Araneae</taxon>
        <taxon>Araneomorphae</taxon>
        <taxon>Entelegynae</taxon>
        <taxon>Araneoidea</taxon>
        <taxon>Araneidae</taxon>
        <taxon>Araneus</taxon>
    </lineage>
</organism>
<sequence length="130" mass="15321">MILQEFRRSKSTKNTCRRWERLDSSTDPILPHQTFSLFLSSHSLIESFLPKNKEVQQALKEIPSLARHLILPDWFLELVSRYVSNVSSDKNTWSKSFSFVLPPLWLFLIYMVSCENMAKLFLNVLNKRSQ</sequence>
<evidence type="ECO:0000313" key="1">
    <source>
        <dbReference type="EMBL" id="GBM95905.1"/>
    </source>
</evidence>
<comment type="caution">
    <text evidence="1">The sequence shown here is derived from an EMBL/GenBank/DDBJ whole genome shotgun (WGS) entry which is preliminary data.</text>
</comment>
<dbReference type="AlphaFoldDB" id="A0A4Y2K1Y9"/>
<reference evidence="1 2" key="1">
    <citation type="journal article" date="2019" name="Sci. Rep.">
        <title>Orb-weaving spider Araneus ventricosus genome elucidates the spidroin gene catalogue.</title>
        <authorList>
            <person name="Kono N."/>
            <person name="Nakamura H."/>
            <person name="Ohtoshi R."/>
            <person name="Moran D.A.P."/>
            <person name="Shinohara A."/>
            <person name="Yoshida Y."/>
            <person name="Fujiwara M."/>
            <person name="Mori M."/>
            <person name="Tomita M."/>
            <person name="Arakawa K."/>
        </authorList>
    </citation>
    <scope>NUCLEOTIDE SEQUENCE [LARGE SCALE GENOMIC DNA]</scope>
</reference>
<keyword evidence="2" id="KW-1185">Reference proteome</keyword>
<evidence type="ECO:0000313" key="2">
    <source>
        <dbReference type="Proteomes" id="UP000499080"/>
    </source>
</evidence>